<dbReference type="EMBL" id="AZHB01000026">
    <property type="protein sequence ID" value="OAA55097.1"/>
    <property type="molecule type" value="Genomic_DNA"/>
</dbReference>
<comment type="caution">
    <text evidence="2">The sequence shown here is derived from an EMBL/GenBank/DDBJ whole genome shotgun (WGS) entry which is preliminary data.</text>
</comment>
<protein>
    <submittedName>
        <fullName evidence="2">Uncharacterized protein</fullName>
    </submittedName>
</protein>
<dbReference type="RefSeq" id="XP_018701107.1">
    <property type="nucleotide sequence ID" value="XM_018851621.1"/>
</dbReference>
<keyword evidence="3" id="KW-1185">Reference proteome</keyword>
<evidence type="ECO:0000313" key="2">
    <source>
        <dbReference type="EMBL" id="OAA55097.1"/>
    </source>
</evidence>
<proteinExistence type="predicted"/>
<accession>A0A167N3T5</accession>
<dbReference type="Proteomes" id="UP000076744">
    <property type="component" value="Unassembled WGS sequence"/>
</dbReference>
<name>A0A167N3T5_CORFA</name>
<feature type="region of interest" description="Disordered" evidence="1">
    <location>
        <begin position="128"/>
        <end position="147"/>
    </location>
</feature>
<gene>
    <name evidence="2" type="ORF">ISF_08018</name>
</gene>
<dbReference type="AlphaFoldDB" id="A0A167N3T5"/>
<organism evidence="2 3">
    <name type="scientific">Cordyceps fumosorosea (strain ARSEF 2679)</name>
    <name type="common">Isaria fumosorosea</name>
    <dbReference type="NCBI Taxonomy" id="1081104"/>
    <lineage>
        <taxon>Eukaryota</taxon>
        <taxon>Fungi</taxon>
        <taxon>Dikarya</taxon>
        <taxon>Ascomycota</taxon>
        <taxon>Pezizomycotina</taxon>
        <taxon>Sordariomycetes</taxon>
        <taxon>Hypocreomycetidae</taxon>
        <taxon>Hypocreales</taxon>
        <taxon>Cordycipitaceae</taxon>
        <taxon>Cordyceps</taxon>
    </lineage>
</organism>
<dbReference type="OrthoDB" id="3204049at2759"/>
<dbReference type="GeneID" id="30024310"/>
<reference evidence="2 3" key="1">
    <citation type="journal article" date="2016" name="Genome Biol. Evol.">
        <title>Divergent and convergent evolution of fungal pathogenicity.</title>
        <authorList>
            <person name="Shang Y."/>
            <person name="Xiao G."/>
            <person name="Zheng P."/>
            <person name="Cen K."/>
            <person name="Zhan S."/>
            <person name="Wang C."/>
        </authorList>
    </citation>
    <scope>NUCLEOTIDE SEQUENCE [LARGE SCALE GENOMIC DNA]</scope>
    <source>
        <strain evidence="2 3">ARSEF 2679</strain>
    </source>
</reference>
<evidence type="ECO:0000313" key="3">
    <source>
        <dbReference type="Proteomes" id="UP000076744"/>
    </source>
</evidence>
<evidence type="ECO:0000256" key="1">
    <source>
        <dbReference type="SAM" id="MobiDB-lite"/>
    </source>
</evidence>
<sequence length="436" mass="48271">MAHNSQRVPWDLFRKGRIVAAADVPHAASQHDVTLKRSSDQQRKLDTATLIAALCDALQHDIHQEAARHAFAPEPPADADLVIPDPVARTIAPMVRAWRASVFAAKELEGILELGDDEYRQWQLTFDARPEGEGSGNPAPTAERQHGSDRACVHEVAFRCGCVLPRSERTAGAFRRGHPGNSCYTFHEVCAKEYFGALVMQSLLVAGEMQPFYDMGRGETSIFAWESVAECYCVSFHSIGWGCLQNSCLISYIYLNALLALSDAGGAKSLLSSSQYRNRATTSAMLQRFQISDWFGEHLHTEFHQDTTGRESLWERIPGPSLQLSPAAEKAAREALRAKGLPEELILQILRSRTPLARIRVPGDPLHPENRKAVAEYLELCWGIIVRCGVLQSWNTFAEAKGKPAHKGQIGSVVRELQAKLWKEVEVKKCAAPVEG</sequence>